<sequence>MEQRRLGRDTWAQFEDPIADLSTGKLGRVDEDSLKDSNIPHVTRAGQLGSSDDHDSSFFPAGPPVDSYGSLSTRKVCVFVMSLNRIVSILVKRRERGISLVSII</sequence>
<organism evidence="1 2">
    <name type="scientific">Fasciola gigantica</name>
    <name type="common">Giant liver fluke</name>
    <dbReference type="NCBI Taxonomy" id="46835"/>
    <lineage>
        <taxon>Eukaryota</taxon>
        <taxon>Metazoa</taxon>
        <taxon>Spiralia</taxon>
        <taxon>Lophotrochozoa</taxon>
        <taxon>Platyhelminthes</taxon>
        <taxon>Trematoda</taxon>
        <taxon>Digenea</taxon>
        <taxon>Plagiorchiida</taxon>
        <taxon>Echinostomata</taxon>
        <taxon>Echinostomatoidea</taxon>
        <taxon>Fasciolidae</taxon>
        <taxon>Fasciola</taxon>
    </lineage>
</organism>
<comment type="caution">
    <text evidence="1">The sequence shown here is derived from an EMBL/GenBank/DDBJ whole genome shotgun (WGS) entry which is preliminary data.</text>
</comment>
<dbReference type="EMBL" id="SUNJ01008054">
    <property type="protein sequence ID" value="TPP61542.1"/>
    <property type="molecule type" value="Genomic_DNA"/>
</dbReference>
<evidence type="ECO:0000313" key="2">
    <source>
        <dbReference type="Proteomes" id="UP000316759"/>
    </source>
</evidence>
<keyword evidence="2" id="KW-1185">Reference proteome</keyword>
<proteinExistence type="predicted"/>
<dbReference type="AlphaFoldDB" id="A0A504YIF7"/>
<name>A0A504YIF7_FASGI</name>
<gene>
    <name evidence="1" type="ORF">FGIG_01433</name>
</gene>
<reference evidence="1 2" key="1">
    <citation type="submission" date="2019-04" db="EMBL/GenBank/DDBJ databases">
        <title>Annotation for the trematode Fasciola gigantica.</title>
        <authorList>
            <person name="Choi Y.-J."/>
        </authorList>
    </citation>
    <scope>NUCLEOTIDE SEQUENCE [LARGE SCALE GENOMIC DNA]</scope>
    <source>
        <strain evidence="1">Uganda_cow_1</strain>
    </source>
</reference>
<dbReference type="Proteomes" id="UP000316759">
    <property type="component" value="Unassembled WGS sequence"/>
</dbReference>
<evidence type="ECO:0000313" key="1">
    <source>
        <dbReference type="EMBL" id="TPP61542.1"/>
    </source>
</evidence>
<protein>
    <submittedName>
        <fullName evidence="1">Uncharacterized protein</fullName>
    </submittedName>
</protein>
<accession>A0A504YIF7</accession>